<dbReference type="eggNOG" id="ENOG502SGNS">
    <property type="taxonomic scope" value="Eukaryota"/>
</dbReference>
<dbReference type="HOGENOM" id="CLU_481556_0_0_1"/>
<feature type="compositionally biased region" description="Acidic residues" evidence="1">
    <location>
        <begin position="117"/>
        <end position="139"/>
    </location>
</feature>
<evidence type="ECO:0000313" key="3">
    <source>
        <dbReference type="Proteomes" id="UP000002258"/>
    </source>
</evidence>
<dbReference type="OMA" id="MAINTHQ"/>
<dbReference type="GeneID" id="4851700"/>
<evidence type="ECO:0000256" key="1">
    <source>
        <dbReference type="SAM" id="MobiDB-lite"/>
    </source>
</evidence>
<dbReference type="RefSeq" id="XP_001387066.2">
    <property type="nucleotide sequence ID" value="XM_001387029.1"/>
</dbReference>
<feature type="region of interest" description="Disordered" evidence="1">
    <location>
        <begin position="117"/>
        <end position="157"/>
    </location>
</feature>
<proteinExistence type="predicted"/>
<reference evidence="2 3" key="1">
    <citation type="journal article" date="2007" name="Nat. Biotechnol.">
        <title>Genome sequence of the lignocellulose-bioconverting and xylose-fermenting yeast Pichia stipitis.</title>
        <authorList>
            <person name="Jeffries T.W."/>
            <person name="Grigoriev I.V."/>
            <person name="Grimwood J."/>
            <person name="Laplaza J.M."/>
            <person name="Aerts A."/>
            <person name="Salamov A."/>
            <person name="Schmutz J."/>
            <person name="Lindquist E."/>
            <person name="Dehal P."/>
            <person name="Shapiro H."/>
            <person name="Jin Y.S."/>
            <person name="Passoth V."/>
            <person name="Richardson P.M."/>
        </authorList>
    </citation>
    <scope>NUCLEOTIDE SEQUENCE [LARGE SCALE GENOMIC DNA]</scope>
    <source>
        <strain evidence="3">ATCC 58785 / CBS 6054 / NBRC 10063 / NRRL Y-11545</strain>
    </source>
</reference>
<dbReference type="AlphaFoldDB" id="A3GHF1"/>
<accession>A3GHF1</accession>
<evidence type="ECO:0000313" key="2">
    <source>
        <dbReference type="EMBL" id="EAZ63043.2"/>
    </source>
</evidence>
<dbReference type="EMBL" id="AAVQ01000002">
    <property type="protein sequence ID" value="EAZ63043.2"/>
    <property type="molecule type" value="Genomic_DNA"/>
</dbReference>
<dbReference type="Proteomes" id="UP000002258">
    <property type="component" value="Chromosome 1"/>
</dbReference>
<protein>
    <submittedName>
        <fullName evidence="2">Uncharacterized protein</fullName>
    </submittedName>
</protein>
<comment type="caution">
    <text evidence="2">The sequence shown here is derived from an EMBL/GenBank/DDBJ whole genome shotgun (WGS) entry which is preliminary data.</text>
</comment>
<dbReference type="InParanoid" id="A3GHF1"/>
<name>A3GHF1_PICST</name>
<keyword evidence="3" id="KW-1185">Reference proteome</keyword>
<gene>
    <name evidence="2" type="ORF">PICST_66604</name>
</gene>
<organism evidence="2 3">
    <name type="scientific">Scheffersomyces stipitis (strain ATCC 58785 / CBS 6054 / NBRC 10063 / NRRL Y-11545)</name>
    <name type="common">Yeast</name>
    <name type="synonym">Pichia stipitis</name>
    <dbReference type="NCBI Taxonomy" id="322104"/>
    <lineage>
        <taxon>Eukaryota</taxon>
        <taxon>Fungi</taxon>
        <taxon>Dikarya</taxon>
        <taxon>Ascomycota</taxon>
        <taxon>Saccharomycotina</taxon>
        <taxon>Pichiomycetes</taxon>
        <taxon>Debaryomycetaceae</taxon>
        <taxon>Scheffersomyces</taxon>
    </lineage>
</organism>
<feature type="compositionally biased region" description="Low complexity" evidence="1">
    <location>
        <begin position="140"/>
        <end position="157"/>
    </location>
</feature>
<dbReference type="OrthoDB" id="4088353at2759"/>
<dbReference type="KEGG" id="pic:PICST_66604"/>
<sequence>MAISIQSQSAYSPAIPIATQEYDAENRLRKQCISPLRNSVTITSIKSTLYNKRTNYRGSKRSRNKNHQVNRTQVAAHPLNEFAPQNPSPDYYQYEYEANYNHLGNEDDVKHFENVDGENAEVEEVDIDEEEEIEDDYSYDDYSLSSESSHSTSTDRLSSLSASSHRNCYCYFSYNNNHHSFSYVSKSSRYGSVINIPKSVTSSLSSSAPSVFSSYISSSSPLATTSVSKTASFAAPSIVTNSAMTATTETSPAFTISSNDTHRSLHKSSSTESLYKVLKTQDSLDLKKKASPISKLTNSFRSWKDSLQRNLSTYSLLQETPRMTDDVLPPIAASASGSRWAVLADVHEAEEPEDDEDEKSLHQELTTFECADSNDVEYDSLKTPSCKSFKNRDNRINSSFLRLYAFDYNARMNSKTLPNTASFGSGDTNVNQTELFRLVADKPQLLVFHHRYNVCRISNMSRDKLWNSVILPPRSDDSPLLGIDCNNYVFLGNADLDDIDYSLTRKSGNYLPWDSTSLSLRPTLKPAGILYNGKTKPNGMAPNSGFTKTQFTVKGWCNPRWMDCSS</sequence>